<dbReference type="InterPro" id="IPR000639">
    <property type="entry name" value="Epox_hydrolase-like"/>
</dbReference>
<evidence type="ECO:0000313" key="3">
    <source>
        <dbReference type="Proteomes" id="UP000321291"/>
    </source>
</evidence>
<gene>
    <name evidence="2" type="ORF">FSB73_13700</name>
</gene>
<dbReference type="RefSeq" id="WP_146783246.1">
    <property type="nucleotide sequence ID" value="NZ_CP042434.1"/>
</dbReference>
<feature type="domain" description="AB hydrolase-1" evidence="1">
    <location>
        <begin position="46"/>
        <end position="273"/>
    </location>
</feature>
<dbReference type="SUPFAM" id="SSF53474">
    <property type="entry name" value="alpha/beta-Hydrolases"/>
    <property type="match status" value="1"/>
</dbReference>
<sequence length="296" mass="33011">MKEAIKTIHFKGKDIRYACYFHDKGEHMELKGQPLPGNTLKVRLTLMLIHGFPESGDIFKAQIAALSTLYNLIVPDLPGSGASPYNPALQTTADFADSIQAIIIEEKIEKLVVIGHSMGGYIALAFGEKYPERLLGLGLLHSTAYQDNEAKKQNRLKAIETMQRYGGANFLKSMIPALFSANYKEKHAQVVQDLINTGSHFETRALQQYYQMMHDRIDKTDLFSKLTIPYLLISGTEDKAAPAGDLIQQATLIDTVMVEILSDAGHMGFIEKPEEVSKIIHQFMQLVQTLQVSEAL</sequence>
<dbReference type="PRINTS" id="PR00412">
    <property type="entry name" value="EPOXHYDRLASE"/>
</dbReference>
<keyword evidence="3" id="KW-1185">Reference proteome</keyword>
<dbReference type="Gene3D" id="3.40.50.1820">
    <property type="entry name" value="alpha/beta hydrolase"/>
    <property type="match status" value="1"/>
</dbReference>
<dbReference type="InterPro" id="IPR029058">
    <property type="entry name" value="AB_hydrolase_fold"/>
</dbReference>
<evidence type="ECO:0000259" key="1">
    <source>
        <dbReference type="Pfam" id="PF00561"/>
    </source>
</evidence>
<reference evidence="2 3" key="1">
    <citation type="journal article" date="2017" name="Int. J. Syst. Evol. Microbiol.">
        <title>Arachidicoccus ginsenosidivorans sp. nov., with ginsenoside-converting activity isolated from ginseng cultivating soil.</title>
        <authorList>
            <person name="Siddiqi M.Z."/>
            <person name="Aslam Z."/>
            <person name="Im W.T."/>
        </authorList>
    </citation>
    <scope>NUCLEOTIDE SEQUENCE [LARGE SCALE GENOMIC DNA]</scope>
    <source>
        <strain evidence="2 3">Gsoil 809</strain>
    </source>
</reference>
<dbReference type="GO" id="GO:0016787">
    <property type="term" value="F:hydrolase activity"/>
    <property type="evidence" value="ECO:0007669"/>
    <property type="project" value="UniProtKB-KW"/>
</dbReference>
<dbReference type="PANTHER" id="PTHR43798">
    <property type="entry name" value="MONOACYLGLYCEROL LIPASE"/>
    <property type="match status" value="1"/>
</dbReference>
<proteinExistence type="predicted"/>
<organism evidence="2 3">
    <name type="scientific">Arachidicoccus ginsenosidivorans</name>
    <dbReference type="NCBI Taxonomy" id="496057"/>
    <lineage>
        <taxon>Bacteria</taxon>
        <taxon>Pseudomonadati</taxon>
        <taxon>Bacteroidota</taxon>
        <taxon>Chitinophagia</taxon>
        <taxon>Chitinophagales</taxon>
        <taxon>Chitinophagaceae</taxon>
        <taxon>Arachidicoccus</taxon>
    </lineage>
</organism>
<accession>A0A5B8VPG8</accession>
<dbReference type="InterPro" id="IPR000073">
    <property type="entry name" value="AB_hydrolase_1"/>
</dbReference>
<evidence type="ECO:0000313" key="2">
    <source>
        <dbReference type="EMBL" id="QEC72576.1"/>
    </source>
</evidence>
<dbReference type="AlphaFoldDB" id="A0A5B8VPG8"/>
<dbReference type="KEGG" id="agi:FSB73_13700"/>
<protein>
    <submittedName>
        <fullName evidence="2">Alpha/beta hydrolase</fullName>
    </submittedName>
</protein>
<dbReference type="InterPro" id="IPR050266">
    <property type="entry name" value="AB_hydrolase_sf"/>
</dbReference>
<dbReference type="Proteomes" id="UP000321291">
    <property type="component" value="Chromosome"/>
</dbReference>
<keyword evidence="2" id="KW-0378">Hydrolase</keyword>
<dbReference type="EMBL" id="CP042434">
    <property type="protein sequence ID" value="QEC72576.1"/>
    <property type="molecule type" value="Genomic_DNA"/>
</dbReference>
<dbReference type="PRINTS" id="PR00111">
    <property type="entry name" value="ABHYDROLASE"/>
</dbReference>
<name>A0A5B8VPG8_9BACT</name>
<dbReference type="Pfam" id="PF00561">
    <property type="entry name" value="Abhydrolase_1"/>
    <property type="match status" value="1"/>
</dbReference>
<dbReference type="OrthoDB" id="252464at2"/>